<keyword evidence="2" id="KW-1185">Reference proteome</keyword>
<accession>A0ACC1AMX3</accession>
<organism evidence="1 2">
    <name type="scientific">Pistacia atlantica</name>
    <dbReference type="NCBI Taxonomy" id="434234"/>
    <lineage>
        <taxon>Eukaryota</taxon>
        <taxon>Viridiplantae</taxon>
        <taxon>Streptophyta</taxon>
        <taxon>Embryophyta</taxon>
        <taxon>Tracheophyta</taxon>
        <taxon>Spermatophyta</taxon>
        <taxon>Magnoliopsida</taxon>
        <taxon>eudicotyledons</taxon>
        <taxon>Gunneridae</taxon>
        <taxon>Pentapetalae</taxon>
        <taxon>rosids</taxon>
        <taxon>malvids</taxon>
        <taxon>Sapindales</taxon>
        <taxon>Anacardiaceae</taxon>
        <taxon>Pistacia</taxon>
    </lineage>
</organism>
<sequence>MLLRQRLTTLTRQCRHLSTSSSSTKIPLLYTHTNDNQNDAVTLQLLVGERRLSRAVALKNLNPYLGDDPCSCVALGGVHSVALTSLGKISTCKMLFCLESIPIIDLKFGGMNLAGGVMVVLVHLDILSIIESCFLDWWKGNFTLGVEMKEMEGSGLGPWSSPNEEVDLVSLLRSKHYLYRGCCFLWWLFYNKAMRRKGNFGIGEFHNSGHHSLKSSNYELGRGDKVGGWRPKPIPSLEGVRIIQIASGGYHSLALTDEGKVLSWGYGGHGRVGSFFHRKSKVPVVIEALGDKHKGKLYMWGNAKDSQLGVPGLPEVQLCPVEVKFLTEDDGLGPHKVLSALGASHAMCLVSRSCC</sequence>
<gene>
    <name evidence="1" type="ORF">Patl1_31712</name>
</gene>
<comment type="caution">
    <text evidence="1">The sequence shown here is derived from an EMBL/GenBank/DDBJ whole genome shotgun (WGS) entry which is preliminary data.</text>
</comment>
<dbReference type="EMBL" id="CM047905">
    <property type="protein sequence ID" value="KAJ0088045.1"/>
    <property type="molecule type" value="Genomic_DNA"/>
</dbReference>
<name>A0ACC1AMX3_9ROSI</name>
<evidence type="ECO:0000313" key="1">
    <source>
        <dbReference type="EMBL" id="KAJ0088045.1"/>
    </source>
</evidence>
<reference evidence="2" key="1">
    <citation type="journal article" date="2023" name="G3 (Bethesda)">
        <title>Genome assembly and association tests identify interacting loci associated with vigor, precocity, and sex in interspecific pistachio rootstocks.</title>
        <authorList>
            <person name="Palmer W."/>
            <person name="Jacygrad E."/>
            <person name="Sagayaradj S."/>
            <person name="Cavanaugh K."/>
            <person name="Han R."/>
            <person name="Bertier L."/>
            <person name="Beede B."/>
            <person name="Kafkas S."/>
            <person name="Golino D."/>
            <person name="Preece J."/>
            <person name="Michelmore R."/>
        </authorList>
    </citation>
    <scope>NUCLEOTIDE SEQUENCE [LARGE SCALE GENOMIC DNA]</scope>
</reference>
<protein>
    <submittedName>
        <fullName evidence="1">Uncharacterized protein</fullName>
    </submittedName>
</protein>
<proteinExistence type="predicted"/>
<dbReference type="Proteomes" id="UP001164250">
    <property type="component" value="Chromosome 9"/>
</dbReference>
<evidence type="ECO:0000313" key="2">
    <source>
        <dbReference type="Proteomes" id="UP001164250"/>
    </source>
</evidence>